<feature type="region of interest" description="Disordered" evidence="9">
    <location>
        <begin position="378"/>
        <end position="428"/>
    </location>
</feature>
<accession>A0A197JXD9</accession>
<evidence type="ECO:0000313" key="12">
    <source>
        <dbReference type="Proteomes" id="UP000078512"/>
    </source>
</evidence>
<evidence type="ECO:0000256" key="7">
    <source>
        <dbReference type="RuleBase" id="RU000489"/>
    </source>
</evidence>
<keyword evidence="5 7" id="KW-0326">Glycosidase</keyword>
<dbReference type="InterPro" id="IPR001223">
    <property type="entry name" value="Glyco_hydro18_cat"/>
</dbReference>
<name>A0A197JXD9_9FUNG</name>
<gene>
    <name evidence="11" type="ORF">K457DRAFT_125800</name>
</gene>
<dbReference type="AlphaFoldDB" id="A0A197JXD9"/>
<keyword evidence="2 7" id="KW-0378">Hydrolase</keyword>
<feature type="compositionally biased region" description="Polar residues" evidence="9">
    <location>
        <begin position="388"/>
        <end position="403"/>
    </location>
</feature>
<evidence type="ECO:0000256" key="1">
    <source>
        <dbReference type="ARBA" id="ARBA00000822"/>
    </source>
</evidence>
<dbReference type="PROSITE" id="PS51910">
    <property type="entry name" value="GH18_2"/>
    <property type="match status" value="1"/>
</dbReference>
<dbReference type="Gene3D" id="3.10.50.10">
    <property type="match status" value="1"/>
</dbReference>
<keyword evidence="3" id="KW-0146">Chitin degradation</keyword>
<dbReference type="InterPro" id="IPR011583">
    <property type="entry name" value="Chitinase_II/V-like_cat"/>
</dbReference>
<dbReference type="GO" id="GO:0008061">
    <property type="term" value="F:chitin binding"/>
    <property type="evidence" value="ECO:0007669"/>
    <property type="project" value="InterPro"/>
</dbReference>
<reference evidence="11 12" key="1">
    <citation type="submission" date="2016-05" db="EMBL/GenBank/DDBJ databases">
        <title>Genome sequencing reveals origins of a unique bacterial endosymbiosis in the earliest lineages of terrestrial Fungi.</title>
        <authorList>
            <consortium name="DOE Joint Genome Institute"/>
            <person name="Uehling J."/>
            <person name="Gryganskyi A."/>
            <person name="Hameed K."/>
            <person name="Tschaplinski T."/>
            <person name="Misztal P."/>
            <person name="Wu S."/>
            <person name="Desiro A."/>
            <person name="Vande Pol N."/>
            <person name="Du Z.-Y."/>
            <person name="Zienkiewicz A."/>
            <person name="Zienkiewicz K."/>
            <person name="Morin E."/>
            <person name="Tisserant E."/>
            <person name="Splivallo R."/>
            <person name="Hainaut M."/>
            <person name="Henrissat B."/>
            <person name="Ohm R."/>
            <person name="Kuo A."/>
            <person name="Yan J."/>
            <person name="Lipzen A."/>
            <person name="Nolan M."/>
            <person name="Labutti K."/>
            <person name="Barry K."/>
            <person name="Goldstein A."/>
            <person name="Labbe J."/>
            <person name="Schadt C."/>
            <person name="Tuskan G."/>
            <person name="Grigoriev I."/>
            <person name="Martin F."/>
            <person name="Vilgalys R."/>
            <person name="Bonito G."/>
        </authorList>
    </citation>
    <scope>NUCLEOTIDE SEQUENCE [LARGE SCALE GENOMIC DNA]</scope>
    <source>
        <strain evidence="11 12">AG-77</strain>
    </source>
</reference>
<dbReference type="SUPFAM" id="SSF54556">
    <property type="entry name" value="Chitinase insertion domain"/>
    <property type="match status" value="1"/>
</dbReference>
<dbReference type="GO" id="GO:0000272">
    <property type="term" value="P:polysaccharide catabolic process"/>
    <property type="evidence" value="ECO:0007669"/>
    <property type="project" value="UniProtKB-KW"/>
</dbReference>
<keyword evidence="12" id="KW-1185">Reference proteome</keyword>
<dbReference type="GO" id="GO:0006032">
    <property type="term" value="P:chitin catabolic process"/>
    <property type="evidence" value="ECO:0007669"/>
    <property type="project" value="UniProtKB-KW"/>
</dbReference>
<protein>
    <submittedName>
        <fullName evidence="11">Glycoside hydrolase family 18 protein</fullName>
    </submittedName>
</protein>
<evidence type="ECO:0000256" key="3">
    <source>
        <dbReference type="ARBA" id="ARBA00023024"/>
    </source>
</evidence>
<feature type="domain" description="GH18" evidence="10">
    <location>
        <begin position="4"/>
        <end position="374"/>
    </location>
</feature>
<dbReference type="PROSITE" id="PS01095">
    <property type="entry name" value="GH18_1"/>
    <property type="match status" value="1"/>
</dbReference>
<keyword evidence="4" id="KW-0119">Carbohydrate metabolism</keyword>
<evidence type="ECO:0000256" key="2">
    <source>
        <dbReference type="ARBA" id="ARBA00022801"/>
    </source>
</evidence>
<dbReference type="Pfam" id="PF00704">
    <property type="entry name" value="Glyco_hydro_18"/>
    <property type="match status" value="1"/>
</dbReference>
<dbReference type="InterPro" id="IPR050314">
    <property type="entry name" value="Glycosyl_Hydrlase_18"/>
</dbReference>
<dbReference type="EMBL" id="KV442040">
    <property type="protein sequence ID" value="OAQ29613.1"/>
    <property type="molecule type" value="Genomic_DNA"/>
</dbReference>
<dbReference type="PANTHER" id="PTHR11177:SF333">
    <property type="entry name" value="CHITINASE"/>
    <property type="match status" value="1"/>
</dbReference>
<comment type="catalytic activity">
    <reaction evidence="1">
        <text>Random endo-hydrolysis of N-acetyl-beta-D-glucosaminide (1-&gt;4)-beta-linkages in chitin and chitodextrins.</text>
        <dbReference type="EC" id="3.2.1.14"/>
    </reaction>
</comment>
<dbReference type="InterPro" id="IPR029070">
    <property type="entry name" value="Chitinase_insertion_sf"/>
</dbReference>
<sequence>MQNKKTAGGVSCSDYPPFDPKDLPIDLYTHLNFAFALIDDSGLIASQEAKEIPKYQLVNDLKKKKTSLRTAVTVGGWDMNMAHYSTMVSTRENRQKFIRSAIAFVRRYGFDGLDFDWEYPGDPKRGGNAQDPENFVLFLKEMREAADAEVLEKGQEKLILSIALPGGPFHGDNFLIPKLAPHVDWFNIMAYNLHGQWESQVFCAAPLNDPASDTEYNGYSLVQAIQSMAPSTVNPQKFNIGLSLSGVTFTLKDPSLTNPGAPAHGPGKKGCQEKGAMSYFEASKLMDLFGEKSGVTDTFQRRITQAPRLDEKSQCVYMVVNQDQWVGIDTPETFAKKVDYFRKFGFGGVSIWSMDSDTADHSLTKSISMAINGRGPTPSSAFVGGSDKMNSGNHGNSTSSAPNNVGKVDGVLPDHPISQSTSTASRKQDVRHVTINTIAAIVIMSVIGALFA</sequence>
<dbReference type="InterPro" id="IPR001579">
    <property type="entry name" value="Glyco_hydro_18_chit_AS"/>
</dbReference>
<dbReference type="STRING" id="1314771.A0A197JXD9"/>
<evidence type="ECO:0000259" key="10">
    <source>
        <dbReference type="PROSITE" id="PS51910"/>
    </source>
</evidence>
<dbReference type="Proteomes" id="UP000078512">
    <property type="component" value="Unassembled WGS sequence"/>
</dbReference>
<evidence type="ECO:0000256" key="4">
    <source>
        <dbReference type="ARBA" id="ARBA00023277"/>
    </source>
</evidence>
<dbReference type="InterPro" id="IPR017853">
    <property type="entry name" value="GH"/>
</dbReference>
<comment type="similarity">
    <text evidence="8">Belongs to the glycosyl hydrolase 18 family.</text>
</comment>
<dbReference type="PANTHER" id="PTHR11177">
    <property type="entry name" value="CHITINASE"/>
    <property type="match status" value="1"/>
</dbReference>
<organism evidence="11 12">
    <name type="scientific">Linnemannia elongata AG-77</name>
    <dbReference type="NCBI Taxonomy" id="1314771"/>
    <lineage>
        <taxon>Eukaryota</taxon>
        <taxon>Fungi</taxon>
        <taxon>Fungi incertae sedis</taxon>
        <taxon>Mucoromycota</taxon>
        <taxon>Mortierellomycotina</taxon>
        <taxon>Mortierellomycetes</taxon>
        <taxon>Mortierellales</taxon>
        <taxon>Mortierellaceae</taxon>
        <taxon>Linnemannia</taxon>
    </lineage>
</organism>
<evidence type="ECO:0000256" key="9">
    <source>
        <dbReference type="SAM" id="MobiDB-lite"/>
    </source>
</evidence>
<evidence type="ECO:0000313" key="11">
    <source>
        <dbReference type="EMBL" id="OAQ29613.1"/>
    </source>
</evidence>
<dbReference type="Gene3D" id="3.20.20.80">
    <property type="entry name" value="Glycosidases"/>
    <property type="match status" value="1"/>
</dbReference>
<proteinExistence type="inferred from homology"/>
<dbReference type="GO" id="GO:0008843">
    <property type="term" value="F:endochitinase activity"/>
    <property type="evidence" value="ECO:0007669"/>
    <property type="project" value="UniProtKB-EC"/>
</dbReference>
<evidence type="ECO:0000256" key="5">
    <source>
        <dbReference type="ARBA" id="ARBA00023295"/>
    </source>
</evidence>
<keyword evidence="6" id="KW-0624">Polysaccharide degradation</keyword>
<evidence type="ECO:0000256" key="8">
    <source>
        <dbReference type="RuleBase" id="RU004453"/>
    </source>
</evidence>
<dbReference type="SUPFAM" id="SSF51445">
    <property type="entry name" value="(Trans)glycosidases"/>
    <property type="match status" value="1"/>
</dbReference>
<dbReference type="SMART" id="SM00636">
    <property type="entry name" value="Glyco_18"/>
    <property type="match status" value="1"/>
</dbReference>
<evidence type="ECO:0000256" key="6">
    <source>
        <dbReference type="ARBA" id="ARBA00023326"/>
    </source>
</evidence>
<dbReference type="OrthoDB" id="73875at2759"/>